<reference evidence="2 3" key="1">
    <citation type="journal article" date="2011" name="PLoS Genet.">
        <title>Genomic analysis of the necrotrophic fungal pathogens Sclerotinia sclerotiorum and Botrytis cinerea.</title>
        <authorList>
            <person name="Amselem J."/>
            <person name="Cuomo C.A."/>
            <person name="van Kan J.A."/>
            <person name="Viaud M."/>
            <person name="Benito E.P."/>
            <person name="Couloux A."/>
            <person name="Coutinho P.M."/>
            <person name="de Vries R.P."/>
            <person name="Dyer P.S."/>
            <person name="Fillinger S."/>
            <person name="Fournier E."/>
            <person name="Gout L."/>
            <person name="Hahn M."/>
            <person name="Kohn L."/>
            <person name="Lapalu N."/>
            <person name="Plummer K.M."/>
            <person name="Pradier J.M."/>
            <person name="Quevillon E."/>
            <person name="Sharon A."/>
            <person name="Simon A."/>
            <person name="ten Have A."/>
            <person name="Tudzynski B."/>
            <person name="Tudzynski P."/>
            <person name="Wincker P."/>
            <person name="Andrew M."/>
            <person name="Anthouard V."/>
            <person name="Beever R.E."/>
            <person name="Beffa R."/>
            <person name="Benoit I."/>
            <person name="Bouzid O."/>
            <person name="Brault B."/>
            <person name="Chen Z."/>
            <person name="Choquer M."/>
            <person name="Collemare J."/>
            <person name="Cotton P."/>
            <person name="Danchin E.G."/>
            <person name="Da Silva C."/>
            <person name="Gautier A."/>
            <person name="Giraud C."/>
            <person name="Giraud T."/>
            <person name="Gonzalez C."/>
            <person name="Grossetete S."/>
            <person name="Guldener U."/>
            <person name="Henrissat B."/>
            <person name="Howlett B.J."/>
            <person name="Kodira C."/>
            <person name="Kretschmer M."/>
            <person name="Lappartient A."/>
            <person name="Leroch M."/>
            <person name="Levis C."/>
            <person name="Mauceli E."/>
            <person name="Neuveglise C."/>
            <person name="Oeser B."/>
            <person name="Pearson M."/>
            <person name="Poulain J."/>
            <person name="Poussereau N."/>
            <person name="Quesneville H."/>
            <person name="Rascle C."/>
            <person name="Schumacher J."/>
            <person name="Segurens B."/>
            <person name="Sexton A."/>
            <person name="Silva E."/>
            <person name="Sirven C."/>
            <person name="Soanes D.M."/>
            <person name="Talbot N.J."/>
            <person name="Templeton M."/>
            <person name="Yandava C."/>
            <person name="Yarden O."/>
            <person name="Zeng Q."/>
            <person name="Rollins J.A."/>
            <person name="Lebrun M.H."/>
            <person name="Dickman M."/>
        </authorList>
    </citation>
    <scope>NUCLEOTIDE SEQUENCE [LARGE SCALE GENOMIC DNA]</scope>
    <source>
        <strain evidence="2 3">B05.10</strain>
    </source>
</reference>
<feature type="compositionally biased region" description="Polar residues" evidence="1">
    <location>
        <begin position="57"/>
        <end position="69"/>
    </location>
</feature>
<evidence type="ECO:0000313" key="2">
    <source>
        <dbReference type="EMBL" id="ATZ46297.1"/>
    </source>
</evidence>
<name>A0A384J7B3_BOTFB</name>
<organism evidence="2 3">
    <name type="scientific">Botryotinia fuckeliana (strain B05.10)</name>
    <name type="common">Noble rot fungus</name>
    <name type="synonym">Botrytis cinerea</name>
    <dbReference type="NCBI Taxonomy" id="332648"/>
    <lineage>
        <taxon>Eukaryota</taxon>
        <taxon>Fungi</taxon>
        <taxon>Dikarya</taxon>
        <taxon>Ascomycota</taxon>
        <taxon>Pezizomycotina</taxon>
        <taxon>Leotiomycetes</taxon>
        <taxon>Helotiales</taxon>
        <taxon>Sclerotiniaceae</taxon>
        <taxon>Botrytis</taxon>
    </lineage>
</organism>
<evidence type="ECO:0000313" key="3">
    <source>
        <dbReference type="Proteomes" id="UP000001798"/>
    </source>
</evidence>
<feature type="region of interest" description="Disordered" evidence="1">
    <location>
        <begin position="1"/>
        <end position="32"/>
    </location>
</feature>
<feature type="region of interest" description="Disordered" evidence="1">
    <location>
        <begin position="48"/>
        <end position="69"/>
    </location>
</feature>
<dbReference type="EMBL" id="CP009805">
    <property type="protein sequence ID" value="ATZ46297.1"/>
    <property type="molecule type" value="Genomic_DNA"/>
</dbReference>
<reference evidence="2 3" key="2">
    <citation type="journal article" date="2012" name="Eukaryot. Cell">
        <title>Genome update of Botrytis cinerea strains B05.10 and T4.</title>
        <authorList>
            <person name="Staats M."/>
            <person name="van Kan J.A."/>
        </authorList>
    </citation>
    <scope>NUCLEOTIDE SEQUENCE [LARGE SCALE GENOMIC DNA]</scope>
    <source>
        <strain evidence="2 3">B05.10</strain>
    </source>
</reference>
<sequence length="69" mass="7801">MEVSAETSKFQFSRGATHFPPPLEHGSSEELTTQHYHSDLDLNFILWRSGPPRKQKGSSNISSTPYHQS</sequence>
<dbReference type="RefSeq" id="XP_024546585.1">
    <property type="nucleotide sequence ID" value="XM_024698281.1"/>
</dbReference>
<dbReference type="VEuPathDB" id="FungiDB:Bcin01g09210"/>
<dbReference type="Proteomes" id="UP000001798">
    <property type="component" value="Chromosome 1"/>
</dbReference>
<protein>
    <submittedName>
        <fullName evidence="2">Uncharacterized protein</fullName>
    </submittedName>
</protein>
<evidence type="ECO:0000256" key="1">
    <source>
        <dbReference type="SAM" id="MobiDB-lite"/>
    </source>
</evidence>
<dbReference type="GeneID" id="36393864"/>
<reference evidence="2 3" key="3">
    <citation type="journal article" date="2017" name="Mol. Plant Pathol.">
        <title>A gapless genome sequence of the fungus Botrytis cinerea.</title>
        <authorList>
            <person name="Van Kan J.A."/>
            <person name="Stassen J.H."/>
            <person name="Mosbach A."/>
            <person name="Van Der Lee T.A."/>
            <person name="Faino L."/>
            <person name="Farmer A.D."/>
            <person name="Papasotiriou D.G."/>
            <person name="Zhou S."/>
            <person name="Seidl M.F."/>
            <person name="Cottam E."/>
            <person name="Edel D."/>
            <person name="Hahn M."/>
            <person name="Schwartz D.C."/>
            <person name="Dietrich R.A."/>
            <person name="Widdison S."/>
            <person name="Scalliet G."/>
        </authorList>
    </citation>
    <scope>NUCLEOTIDE SEQUENCE [LARGE SCALE GENOMIC DNA]</scope>
    <source>
        <strain evidence="2 3">B05.10</strain>
    </source>
</reference>
<dbReference type="AlphaFoldDB" id="A0A384J7B3"/>
<feature type="compositionally biased region" description="Polar residues" evidence="1">
    <location>
        <begin position="1"/>
        <end position="11"/>
    </location>
</feature>
<proteinExistence type="predicted"/>
<gene>
    <name evidence="2" type="ORF">BCIN_01g09210</name>
</gene>
<dbReference type="KEGG" id="bfu:BCIN_01g09210"/>
<keyword evidence="3" id="KW-1185">Reference proteome</keyword>
<accession>A0A384J7B3</accession>